<dbReference type="Proteomes" id="UP000198892">
    <property type="component" value="Unassembled WGS sequence"/>
</dbReference>
<feature type="transmembrane region" description="Helical" evidence="1">
    <location>
        <begin position="6"/>
        <end position="29"/>
    </location>
</feature>
<dbReference type="STRING" id="1884432.SAMN05518683_104153"/>
<organism evidence="2 3">
    <name type="scientific">Salibacterium halotolerans</name>
    <dbReference type="NCBI Taxonomy" id="1884432"/>
    <lineage>
        <taxon>Bacteria</taxon>
        <taxon>Bacillati</taxon>
        <taxon>Bacillota</taxon>
        <taxon>Bacilli</taxon>
        <taxon>Bacillales</taxon>
        <taxon>Bacillaceae</taxon>
    </lineage>
</organism>
<keyword evidence="1" id="KW-1133">Transmembrane helix</keyword>
<sequence>MVQVWVVGFCGIFRIVISIVLTITVVVWMRRGADTNHSLKSTSSPLLSVEMHDSLFQPSLFVVHVRPLLYKNGSCGVCLVYHSDAAKHLLYE</sequence>
<name>A0A1I5PJR5_9BACI</name>
<evidence type="ECO:0000313" key="2">
    <source>
        <dbReference type="EMBL" id="SFP34358.1"/>
    </source>
</evidence>
<proteinExistence type="predicted"/>
<evidence type="ECO:0000313" key="3">
    <source>
        <dbReference type="Proteomes" id="UP000198892"/>
    </source>
</evidence>
<gene>
    <name evidence="2" type="ORF">SAMN05518683_104153</name>
</gene>
<evidence type="ECO:0000256" key="1">
    <source>
        <dbReference type="SAM" id="Phobius"/>
    </source>
</evidence>
<keyword evidence="3" id="KW-1185">Reference proteome</keyword>
<dbReference type="AlphaFoldDB" id="A0A1I5PJR5"/>
<accession>A0A1I5PJR5</accession>
<keyword evidence="1" id="KW-0472">Membrane</keyword>
<protein>
    <submittedName>
        <fullName evidence="2">Uncharacterized protein</fullName>
    </submittedName>
</protein>
<reference evidence="3" key="1">
    <citation type="submission" date="2016-10" db="EMBL/GenBank/DDBJ databases">
        <authorList>
            <person name="Varghese N."/>
            <person name="Submissions S."/>
        </authorList>
    </citation>
    <scope>NUCLEOTIDE SEQUENCE [LARGE SCALE GENOMIC DNA]</scope>
    <source>
        <strain evidence="3">S7</strain>
    </source>
</reference>
<keyword evidence="1" id="KW-0812">Transmembrane</keyword>
<dbReference type="EMBL" id="FOXD01000004">
    <property type="protein sequence ID" value="SFP34358.1"/>
    <property type="molecule type" value="Genomic_DNA"/>
</dbReference>